<keyword evidence="2" id="KW-1185">Reference proteome</keyword>
<comment type="caution">
    <text evidence="1">The sequence shown here is derived from an EMBL/GenBank/DDBJ whole genome shotgun (WGS) entry which is preliminary data.</text>
</comment>
<sequence length="179" mass="21114">MLQRIKVNLDAVEAMLYFWQAVSERDNVSEMFIYDVAAMPGFTLAYDSEFTEESVRRALSALKNREIFSRDNKKEGRFYNNNLWMMEDLEYTNAMVTPIKKLNLEDLKDGLNSKYPNSKYEELEVIFSPLHLDEYFINDGKLVINFFRVKPSDFDDNTFIGEIELKQYILEKLGEVIEK</sequence>
<protein>
    <recommendedName>
        <fullName evidence="3">Helix-turn-helix domain-containing protein</fullName>
    </recommendedName>
</protein>
<dbReference type="EMBL" id="BRXR01000001">
    <property type="protein sequence ID" value="GLC31107.1"/>
    <property type="molecule type" value="Genomic_DNA"/>
</dbReference>
<proteinExistence type="predicted"/>
<evidence type="ECO:0008006" key="3">
    <source>
        <dbReference type="Google" id="ProtNLM"/>
    </source>
</evidence>
<organism evidence="1 2">
    <name type="scientific">Clostridium omnivorum</name>
    <dbReference type="NCBI Taxonomy" id="1604902"/>
    <lineage>
        <taxon>Bacteria</taxon>
        <taxon>Bacillati</taxon>
        <taxon>Bacillota</taxon>
        <taxon>Clostridia</taxon>
        <taxon>Eubacteriales</taxon>
        <taxon>Clostridiaceae</taxon>
        <taxon>Clostridium</taxon>
    </lineage>
</organism>
<dbReference type="Proteomes" id="UP001208567">
    <property type="component" value="Unassembled WGS sequence"/>
</dbReference>
<evidence type="ECO:0000313" key="2">
    <source>
        <dbReference type="Proteomes" id="UP001208567"/>
    </source>
</evidence>
<dbReference type="RefSeq" id="WP_264850391.1">
    <property type="nucleotide sequence ID" value="NZ_BRXR01000001.1"/>
</dbReference>
<gene>
    <name evidence="1" type="ORF">bsdE14_25170</name>
</gene>
<evidence type="ECO:0000313" key="1">
    <source>
        <dbReference type="EMBL" id="GLC31107.1"/>
    </source>
</evidence>
<name>A0ABQ5N799_9CLOT</name>
<accession>A0ABQ5N799</accession>
<reference evidence="1 2" key="1">
    <citation type="journal article" date="2024" name="Int. J. Syst. Evol. Microbiol.">
        <title>Clostridium omnivorum sp. nov., isolated from anoxic soil under the treatment of reductive soil disinfestation.</title>
        <authorList>
            <person name="Ueki A."/>
            <person name="Tonouchi A."/>
            <person name="Kaku N."/>
            <person name="Honma S."/>
            <person name="Ueki K."/>
        </authorList>
    </citation>
    <scope>NUCLEOTIDE SEQUENCE [LARGE SCALE GENOMIC DNA]</scope>
    <source>
        <strain evidence="1 2">E14</strain>
    </source>
</reference>